<gene>
    <name evidence="1" type="ORF">MIZ03_3326</name>
</gene>
<evidence type="ECO:0000313" key="2">
    <source>
        <dbReference type="Proteomes" id="UP000824366"/>
    </source>
</evidence>
<dbReference type="EMBL" id="AP024238">
    <property type="protein sequence ID" value="BCO28426.1"/>
    <property type="molecule type" value="Genomic_DNA"/>
</dbReference>
<dbReference type="Proteomes" id="UP000824366">
    <property type="component" value="Chromosome"/>
</dbReference>
<sequence length="41" mass="4532">MGKPESLAKPSRAGFIGRLVTLEFSKDDLVLMNLFISCLSF</sequence>
<protein>
    <submittedName>
        <fullName evidence="1">Uncharacterized protein</fullName>
    </submittedName>
</protein>
<name>A0ABM7MQ56_9BURK</name>
<keyword evidence="2" id="KW-1185">Reference proteome</keyword>
<evidence type="ECO:0000313" key="1">
    <source>
        <dbReference type="EMBL" id="BCO28426.1"/>
    </source>
</evidence>
<reference evidence="1 2" key="1">
    <citation type="journal article" date="2021" name="Microbiol. Spectr.">
        <title>A Single Bacterium Capable of Oxidation and Reduction of Iron at Circumneutral pH.</title>
        <authorList>
            <person name="Kato S."/>
            <person name="Ohkuma M."/>
        </authorList>
    </citation>
    <scope>NUCLEOTIDE SEQUENCE [LARGE SCALE GENOMIC DNA]</scope>
    <source>
        <strain evidence="1 2">MIZ03</strain>
    </source>
</reference>
<accession>A0ABM7MQ56</accession>
<organism evidence="1 2">
    <name type="scientific">Rhodoferax lithotrophicus</name>
    <dbReference type="NCBI Taxonomy" id="2798804"/>
    <lineage>
        <taxon>Bacteria</taxon>
        <taxon>Pseudomonadati</taxon>
        <taxon>Pseudomonadota</taxon>
        <taxon>Betaproteobacteria</taxon>
        <taxon>Burkholderiales</taxon>
        <taxon>Comamonadaceae</taxon>
        <taxon>Rhodoferax</taxon>
    </lineage>
</organism>
<proteinExistence type="predicted"/>